<dbReference type="Proteomes" id="UP000034127">
    <property type="component" value="Unassembled WGS sequence"/>
</dbReference>
<feature type="domain" description="Fido" evidence="1">
    <location>
        <begin position="16"/>
        <end position="149"/>
    </location>
</feature>
<dbReference type="SUPFAM" id="SSF140931">
    <property type="entry name" value="Fic-like"/>
    <property type="match status" value="1"/>
</dbReference>
<dbReference type="GO" id="GO:0016301">
    <property type="term" value="F:kinase activity"/>
    <property type="evidence" value="ECO:0007669"/>
    <property type="project" value="InterPro"/>
</dbReference>
<gene>
    <name evidence="2" type="ORF">UR63_C0020G0016</name>
</gene>
<dbReference type="InterPro" id="IPR036597">
    <property type="entry name" value="Fido-like_dom_sf"/>
</dbReference>
<sequence>MKKPLENLPPSKIKWLEIEDFEYLCFDFTQKYMSYDEPIPDFSTRDNVLLESALGSPKQTFAEKFLYEVFSKQASILFYSIIKNHPFKNGNKRIAVMSLLVFLSLNNRWLSIEPIDLYKLARYVAATRTIEKDQVLNKIEEKIIQYITFFPKKRRKF</sequence>
<dbReference type="PROSITE" id="PS51459">
    <property type="entry name" value="FIDO"/>
    <property type="match status" value="1"/>
</dbReference>
<name>A0A0G0BCL3_9BACT</name>
<comment type="caution">
    <text evidence="2">The sequence shown here is derived from an EMBL/GenBank/DDBJ whole genome shotgun (WGS) entry which is preliminary data.</text>
</comment>
<dbReference type="Gene3D" id="1.20.120.1870">
    <property type="entry name" value="Fic/DOC protein, Fido domain"/>
    <property type="match status" value="1"/>
</dbReference>
<organism evidence="2 3">
    <name type="scientific">Candidatus Roizmanbacteria bacterium GW2011_GWC2_35_12</name>
    <dbReference type="NCBI Taxonomy" id="1618485"/>
    <lineage>
        <taxon>Bacteria</taxon>
        <taxon>Candidatus Roizmaniibacteriota</taxon>
    </lineage>
</organism>
<evidence type="ECO:0000313" key="2">
    <source>
        <dbReference type="EMBL" id="KKP67144.1"/>
    </source>
</evidence>
<dbReference type="PANTHER" id="PTHR39426:SF1">
    <property type="entry name" value="HOMOLOGY TO DEATH-ON-CURING PROTEIN OF PHAGE P1"/>
    <property type="match status" value="1"/>
</dbReference>
<dbReference type="EMBL" id="LBPX01000020">
    <property type="protein sequence ID" value="KKP67144.1"/>
    <property type="molecule type" value="Genomic_DNA"/>
</dbReference>
<dbReference type="PANTHER" id="PTHR39426">
    <property type="entry name" value="HOMOLOGY TO DEATH-ON-CURING PROTEIN OF PHAGE P1"/>
    <property type="match status" value="1"/>
</dbReference>
<protein>
    <submittedName>
        <fullName evidence="2">Death on curing protein</fullName>
    </submittedName>
</protein>
<accession>A0A0G0BCL3</accession>
<dbReference type="InterPro" id="IPR006440">
    <property type="entry name" value="Doc"/>
</dbReference>
<dbReference type="AlphaFoldDB" id="A0A0G0BCL3"/>
<evidence type="ECO:0000313" key="3">
    <source>
        <dbReference type="Proteomes" id="UP000034127"/>
    </source>
</evidence>
<evidence type="ECO:0000259" key="1">
    <source>
        <dbReference type="PROSITE" id="PS51459"/>
    </source>
</evidence>
<dbReference type="Pfam" id="PF02661">
    <property type="entry name" value="Fic"/>
    <property type="match status" value="1"/>
</dbReference>
<proteinExistence type="predicted"/>
<dbReference type="NCBIfam" id="TIGR01550">
    <property type="entry name" value="DOC_P1"/>
    <property type="match status" value="1"/>
</dbReference>
<dbReference type="InterPro" id="IPR003812">
    <property type="entry name" value="Fido"/>
</dbReference>
<reference evidence="2 3" key="1">
    <citation type="journal article" date="2015" name="Nature">
        <title>rRNA introns, odd ribosomes, and small enigmatic genomes across a large radiation of phyla.</title>
        <authorList>
            <person name="Brown C.T."/>
            <person name="Hug L.A."/>
            <person name="Thomas B.C."/>
            <person name="Sharon I."/>
            <person name="Castelle C.J."/>
            <person name="Singh A."/>
            <person name="Wilkins M.J."/>
            <person name="Williams K.H."/>
            <person name="Banfield J.F."/>
        </authorList>
    </citation>
    <scope>NUCLEOTIDE SEQUENCE [LARGE SCALE GENOMIC DNA]</scope>
</reference>
<dbReference type="InterPro" id="IPR053737">
    <property type="entry name" value="Type_II_TA_Toxin"/>
</dbReference>